<evidence type="ECO:0000313" key="1">
    <source>
        <dbReference type="EMBL" id="JAH62656.1"/>
    </source>
</evidence>
<dbReference type="EMBL" id="GBXM01049593">
    <property type="protein sequence ID" value="JAH58984.1"/>
    <property type="molecule type" value="Transcribed_RNA"/>
</dbReference>
<dbReference type="EMBL" id="GBXM01047306">
    <property type="protein sequence ID" value="JAH61271.1"/>
    <property type="molecule type" value="Transcribed_RNA"/>
</dbReference>
<accession>A0A0E9U9Y4</accession>
<proteinExistence type="predicted"/>
<dbReference type="AlphaFoldDB" id="A0A0E9U9Y4"/>
<reference evidence="1" key="1">
    <citation type="submission" date="2014-11" db="EMBL/GenBank/DDBJ databases">
        <authorList>
            <person name="Amaro Gonzalez C."/>
        </authorList>
    </citation>
    <scope>NUCLEOTIDE SEQUENCE</scope>
</reference>
<protein>
    <submittedName>
        <fullName evidence="1">Uncharacterized protein</fullName>
    </submittedName>
</protein>
<sequence>MSWPWLLRPPRTASYSWKMGLLMSMQDCKHSASDSPSSYRTVPCRASSSLSDPYCRAVVMADRRSPWADLRFLMRRLDLVGSACSISVFL</sequence>
<organism evidence="1">
    <name type="scientific">Anguilla anguilla</name>
    <name type="common">European freshwater eel</name>
    <name type="synonym">Muraena anguilla</name>
    <dbReference type="NCBI Taxonomy" id="7936"/>
    <lineage>
        <taxon>Eukaryota</taxon>
        <taxon>Metazoa</taxon>
        <taxon>Chordata</taxon>
        <taxon>Craniata</taxon>
        <taxon>Vertebrata</taxon>
        <taxon>Euteleostomi</taxon>
        <taxon>Actinopterygii</taxon>
        <taxon>Neopterygii</taxon>
        <taxon>Teleostei</taxon>
        <taxon>Anguilliformes</taxon>
        <taxon>Anguillidae</taxon>
        <taxon>Anguilla</taxon>
    </lineage>
</organism>
<name>A0A0E9U9Y4_ANGAN</name>
<dbReference type="EMBL" id="GBXM01045921">
    <property type="protein sequence ID" value="JAH62656.1"/>
    <property type="molecule type" value="Transcribed_RNA"/>
</dbReference>
<reference evidence="1" key="2">
    <citation type="journal article" date="2015" name="Fish Shellfish Immunol.">
        <title>Early steps in the European eel (Anguilla anguilla)-Vibrio vulnificus interaction in the gills: Role of the RtxA13 toxin.</title>
        <authorList>
            <person name="Callol A."/>
            <person name="Pajuelo D."/>
            <person name="Ebbesson L."/>
            <person name="Teles M."/>
            <person name="MacKenzie S."/>
            <person name="Amaro C."/>
        </authorList>
    </citation>
    <scope>NUCLEOTIDE SEQUENCE</scope>
</reference>
<dbReference type="EMBL" id="GBXM01053548">
    <property type="protein sequence ID" value="JAH55029.1"/>
    <property type="molecule type" value="Transcribed_RNA"/>
</dbReference>